<dbReference type="PANTHER" id="PTHR47623">
    <property type="entry name" value="OS09G0287300 PROTEIN"/>
    <property type="match status" value="1"/>
</dbReference>
<sequence length="178" mass="19151">MLLRHAKSDWSEAGLHDFDRPLNERGRQAAPLMGAHLATHALLPDRILCSTARRARETLALMLPHLSGDSDVGLTRRLYDEGEDDYVAIIHALGGNAHSLMLIAHNPAIQATALALIGNGNPALRDEIAEKFPTAALAVIDFDAESWADVEKDSGRVVAFFRPKLLAGGITGEAANES</sequence>
<evidence type="ECO:0000313" key="1">
    <source>
        <dbReference type="EMBL" id="MBA5778448.1"/>
    </source>
</evidence>
<dbReference type="PANTHER" id="PTHR47623:SF1">
    <property type="entry name" value="OS09G0287300 PROTEIN"/>
    <property type="match status" value="1"/>
</dbReference>
<protein>
    <submittedName>
        <fullName evidence="1">Histidine phosphatase family protein</fullName>
    </submittedName>
</protein>
<dbReference type="Gene3D" id="3.40.50.1240">
    <property type="entry name" value="Phosphoglycerate mutase-like"/>
    <property type="match status" value="1"/>
</dbReference>
<organism evidence="1 2">
    <name type="scientific">Stappia albiluteola</name>
    <dbReference type="NCBI Taxonomy" id="2758565"/>
    <lineage>
        <taxon>Bacteria</taxon>
        <taxon>Pseudomonadati</taxon>
        <taxon>Pseudomonadota</taxon>
        <taxon>Alphaproteobacteria</taxon>
        <taxon>Hyphomicrobiales</taxon>
        <taxon>Stappiaceae</taxon>
        <taxon>Stappia</taxon>
    </lineage>
</organism>
<dbReference type="SUPFAM" id="SSF53254">
    <property type="entry name" value="Phosphoglycerate mutase-like"/>
    <property type="match status" value="1"/>
</dbReference>
<dbReference type="Proteomes" id="UP000541109">
    <property type="component" value="Unassembled WGS sequence"/>
</dbReference>
<proteinExistence type="predicted"/>
<name>A0A839AHD2_9HYPH</name>
<evidence type="ECO:0000313" key="2">
    <source>
        <dbReference type="Proteomes" id="UP000541109"/>
    </source>
</evidence>
<dbReference type="SMART" id="SM00855">
    <property type="entry name" value="PGAM"/>
    <property type="match status" value="1"/>
</dbReference>
<dbReference type="Pfam" id="PF00300">
    <property type="entry name" value="His_Phos_1"/>
    <property type="match status" value="1"/>
</dbReference>
<dbReference type="InterPro" id="IPR013078">
    <property type="entry name" value="His_Pase_superF_clade-1"/>
</dbReference>
<dbReference type="InterPro" id="IPR029033">
    <property type="entry name" value="His_PPase_superfam"/>
</dbReference>
<comment type="caution">
    <text evidence="1">The sequence shown here is derived from an EMBL/GenBank/DDBJ whole genome shotgun (WGS) entry which is preliminary data.</text>
</comment>
<dbReference type="EMBL" id="JACFXV010000062">
    <property type="protein sequence ID" value="MBA5778448.1"/>
    <property type="molecule type" value="Genomic_DNA"/>
</dbReference>
<accession>A0A839AHD2</accession>
<reference evidence="1 2" key="1">
    <citation type="submission" date="2020-07" db="EMBL/GenBank/DDBJ databases">
        <title>Stappia sp., F7233, whole genome shotgun sequencing project.</title>
        <authorList>
            <person name="Jiang S."/>
            <person name="Liu Z.W."/>
            <person name="Du Z.J."/>
        </authorList>
    </citation>
    <scope>NUCLEOTIDE SEQUENCE [LARGE SCALE GENOMIC DNA]</scope>
    <source>
        <strain evidence="1 2">F7233</strain>
    </source>
</reference>
<gene>
    <name evidence="1" type="ORF">H2509_15060</name>
</gene>
<keyword evidence="2" id="KW-1185">Reference proteome</keyword>
<dbReference type="AlphaFoldDB" id="A0A839AHD2"/>
<dbReference type="CDD" id="cd07067">
    <property type="entry name" value="HP_PGM_like"/>
    <property type="match status" value="1"/>
</dbReference>